<gene>
    <name evidence="1" type="ORF">I595_305</name>
</gene>
<evidence type="ECO:0000313" key="1">
    <source>
        <dbReference type="EMBL" id="KPM33402.1"/>
    </source>
</evidence>
<dbReference type="EMBL" id="LDJX01000001">
    <property type="protein sequence ID" value="KPM33402.1"/>
    <property type="molecule type" value="Genomic_DNA"/>
</dbReference>
<protein>
    <submittedName>
        <fullName evidence="1">Uncharacterized protein</fullName>
    </submittedName>
</protein>
<dbReference type="RefSeq" id="WP_054557602.1">
    <property type="nucleotide sequence ID" value="NZ_LDJX01000001.1"/>
</dbReference>
<proteinExistence type="predicted"/>
<name>A0A0P7B422_9FLAO</name>
<comment type="caution">
    <text evidence="1">The sequence shown here is derived from an EMBL/GenBank/DDBJ whole genome shotgun (WGS) entry which is preliminary data.</text>
</comment>
<dbReference type="AlphaFoldDB" id="A0A0P7B422"/>
<dbReference type="Proteomes" id="UP000050280">
    <property type="component" value="Unassembled WGS sequence"/>
</dbReference>
<accession>A0A0P7B422</accession>
<organism evidence="1 2">
    <name type="scientific">Croceitalea dokdonensis DOKDO 023</name>
    <dbReference type="NCBI Taxonomy" id="1300341"/>
    <lineage>
        <taxon>Bacteria</taxon>
        <taxon>Pseudomonadati</taxon>
        <taxon>Bacteroidota</taxon>
        <taxon>Flavobacteriia</taxon>
        <taxon>Flavobacteriales</taxon>
        <taxon>Flavobacteriaceae</taxon>
        <taxon>Croceitalea</taxon>
    </lineage>
</organism>
<sequence>MKQLSLIGLFLFCGMGCLSSQEIKGTVSHENQKQFSDRTLGQHFVEAHIPTAEERMAMRKSKYLKQEALLMMIDTSTVISQKRKMRLRQDVVHKPYSERLTKFLQLYEKPKEPLTVAQNEK</sequence>
<evidence type="ECO:0000313" key="2">
    <source>
        <dbReference type="Proteomes" id="UP000050280"/>
    </source>
</evidence>
<keyword evidence="2" id="KW-1185">Reference proteome</keyword>
<reference evidence="1 2" key="1">
    <citation type="submission" date="2015-09" db="EMBL/GenBank/DDBJ databases">
        <title>Genome sequence of the marine flavobacterium Croceitalea dokdonensis DOKDO 023 that contains proton- and sodium-pumping rhodopsins.</title>
        <authorList>
            <person name="Kwon S.-K."/>
            <person name="Lee H.K."/>
            <person name="Kwak M.-J."/>
            <person name="Kim J.F."/>
        </authorList>
    </citation>
    <scope>NUCLEOTIDE SEQUENCE [LARGE SCALE GENOMIC DNA]</scope>
    <source>
        <strain evidence="1 2">DOKDO 023</strain>
    </source>
</reference>